<dbReference type="InterPro" id="IPR023278">
    <property type="entry name" value="Ethylene_insens-like_DNA-bd"/>
</dbReference>
<dbReference type="GO" id="GO:0003677">
    <property type="term" value="F:DNA binding"/>
    <property type="evidence" value="ECO:0007669"/>
    <property type="project" value="TreeGrafter"/>
</dbReference>
<evidence type="ECO:0000313" key="8">
    <source>
        <dbReference type="Proteomes" id="UP000327013"/>
    </source>
</evidence>
<evidence type="ECO:0000256" key="5">
    <source>
        <dbReference type="SAM" id="MobiDB-lite"/>
    </source>
</evidence>
<evidence type="ECO:0000256" key="2">
    <source>
        <dbReference type="ARBA" id="ARBA00009416"/>
    </source>
</evidence>
<dbReference type="InterPro" id="IPR006957">
    <property type="entry name" value="EIN3"/>
</dbReference>
<comment type="similarity">
    <text evidence="2">Belongs to the EIN3 family.</text>
</comment>
<dbReference type="EMBL" id="CM017321">
    <property type="protein sequence ID" value="KAE7998112.1"/>
    <property type="molecule type" value="Genomic_DNA"/>
</dbReference>
<protein>
    <recommendedName>
        <fullName evidence="6">Ethylene insensitive 3-like DNA-binding domain-containing protein</fullName>
    </recommendedName>
</protein>
<keyword evidence="8" id="KW-1185">Reference proteome</keyword>
<sequence length="265" mass="30359">MVKSLGEIDPQLEEEEEDDDEVENISYNELKKRMWKDRIRLQKLKEKHYREEPESSSSAKQEASRRKKMSRAHDSILEYMVKIMEVCKAQGFVYGIVPEKGKPVTGSFDSLREWWKEKVRFDQHAPLAISEYLPIFEQAEPFDPISYIASSSSCSRSGEKRKCMFDQHAPVYDHPSIDTNLVSLPDCITMELEKADKTSTVDASMDEGLEVSVSTPMVDYASFWGGGIEDGAFEMLRENIGLNLNPLQDILHDQDAPSVWDMGYE</sequence>
<dbReference type="PANTHER" id="PTHR33305:SF29">
    <property type="entry name" value="ETHYLENE INSENSITIVE 3-LIKE 5 PROTEIN"/>
    <property type="match status" value="1"/>
</dbReference>
<feature type="domain" description="Ethylene insensitive 3-like DNA-binding" evidence="6">
    <location>
        <begin position="29"/>
        <end position="132"/>
    </location>
</feature>
<dbReference type="GO" id="GO:0005634">
    <property type="term" value="C:nucleus"/>
    <property type="evidence" value="ECO:0007669"/>
    <property type="project" value="UniProtKB-SubCell"/>
</dbReference>
<dbReference type="GO" id="GO:0009873">
    <property type="term" value="P:ethylene-activated signaling pathway"/>
    <property type="evidence" value="ECO:0007669"/>
    <property type="project" value="UniProtKB-KW"/>
</dbReference>
<evidence type="ECO:0000256" key="4">
    <source>
        <dbReference type="ARBA" id="ARBA00023242"/>
    </source>
</evidence>
<dbReference type="AlphaFoldDB" id="A0A5N6QFM0"/>
<evidence type="ECO:0000256" key="1">
    <source>
        <dbReference type="ARBA" id="ARBA00004123"/>
    </source>
</evidence>
<accession>A0A5N6QFM0</accession>
<gene>
    <name evidence="7" type="ORF">FH972_002688</name>
</gene>
<dbReference type="GO" id="GO:0003700">
    <property type="term" value="F:DNA-binding transcription factor activity"/>
    <property type="evidence" value="ECO:0007669"/>
    <property type="project" value="InterPro"/>
</dbReference>
<organism evidence="7 8">
    <name type="scientific">Carpinus fangiana</name>
    <dbReference type="NCBI Taxonomy" id="176857"/>
    <lineage>
        <taxon>Eukaryota</taxon>
        <taxon>Viridiplantae</taxon>
        <taxon>Streptophyta</taxon>
        <taxon>Embryophyta</taxon>
        <taxon>Tracheophyta</taxon>
        <taxon>Spermatophyta</taxon>
        <taxon>Magnoliopsida</taxon>
        <taxon>eudicotyledons</taxon>
        <taxon>Gunneridae</taxon>
        <taxon>Pentapetalae</taxon>
        <taxon>rosids</taxon>
        <taxon>fabids</taxon>
        <taxon>Fagales</taxon>
        <taxon>Betulaceae</taxon>
        <taxon>Carpinus</taxon>
    </lineage>
</organism>
<evidence type="ECO:0000256" key="3">
    <source>
        <dbReference type="ARBA" id="ARBA00022745"/>
    </source>
</evidence>
<comment type="subcellular location">
    <subcellularLocation>
        <location evidence="1">Nucleus</location>
    </subcellularLocation>
</comment>
<feature type="compositionally biased region" description="Acidic residues" evidence="5">
    <location>
        <begin position="10"/>
        <end position="23"/>
    </location>
</feature>
<dbReference type="InterPro" id="IPR047091">
    <property type="entry name" value="EIN3-like_DNA-bd"/>
</dbReference>
<proteinExistence type="inferred from homology"/>
<name>A0A5N6QFM0_9ROSI</name>
<keyword evidence="3" id="KW-0936">Ethylene signaling pathway</keyword>
<evidence type="ECO:0000313" key="7">
    <source>
        <dbReference type="EMBL" id="KAE7998112.1"/>
    </source>
</evidence>
<dbReference type="PANTHER" id="PTHR33305">
    <property type="entry name" value="ETHYLENE INSENSITIVE 3-LIKE 2 PROTEIN"/>
    <property type="match status" value="1"/>
</dbReference>
<dbReference type="Proteomes" id="UP000327013">
    <property type="component" value="Chromosome 1"/>
</dbReference>
<dbReference type="Gene3D" id="1.10.3180.10">
    <property type="entry name" value="DNA-binding domain of EIN3-like"/>
    <property type="match status" value="1"/>
</dbReference>
<dbReference type="Pfam" id="PF04873">
    <property type="entry name" value="EIN3_DNA-bd"/>
    <property type="match status" value="1"/>
</dbReference>
<reference evidence="7 8" key="1">
    <citation type="submission" date="2019-06" db="EMBL/GenBank/DDBJ databases">
        <title>A chromosomal-level reference genome of Carpinus fangiana (Coryloideae, Betulaceae).</title>
        <authorList>
            <person name="Yang X."/>
            <person name="Wang Z."/>
            <person name="Zhang L."/>
            <person name="Hao G."/>
            <person name="Liu J."/>
            <person name="Yang Y."/>
        </authorList>
    </citation>
    <scope>NUCLEOTIDE SEQUENCE [LARGE SCALE GENOMIC DNA]</scope>
    <source>
        <strain evidence="7">Cfa_2016G</strain>
        <tissue evidence="7">Leaf</tissue>
    </source>
</reference>
<feature type="region of interest" description="Disordered" evidence="5">
    <location>
        <begin position="46"/>
        <end position="67"/>
    </location>
</feature>
<evidence type="ECO:0000259" key="6">
    <source>
        <dbReference type="Pfam" id="PF04873"/>
    </source>
</evidence>
<dbReference type="OrthoDB" id="2017676at2759"/>
<feature type="region of interest" description="Disordered" evidence="5">
    <location>
        <begin position="1"/>
        <end position="23"/>
    </location>
</feature>
<keyword evidence="4" id="KW-0539">Nucleus</keyword>